<feature type="domain" description="DUF5786" evidence="2">
    <location>
        <begin position="3"/>
        <end position="55"/>
    </location>
</feature>
<dbReference type="HOGENOM" id="CLU_211275_0_0_2"/>
<name>L0JYV1_9EURY</name>
<dbReference type="RefSeq" id="WP_015320494.1">
    <property type="nucleotide sequence ID" value="NC_019974.1"/>
</dbReference>
<keyword evidence="4" id="KW-1185">Reference proteome</keyword>
<dbReference type="eggNOG" id="arCOG06346">
    <property type="taxonomic scope" value="Archaea"/>
</dbReference>
<dbReference type="AlphaFoldDB" id="L0JYV1"/>
<organism evidence="3 4">
    <name type="scientific">Natronococcus occultus SP4</name>
    <dbReference type="NCBI Taxonomy" id="694430"/>
    <lineage>
        <taxon>Archaea</taxon>
        <taxon>Methanobacteriati</taxon>
        <taxon>Methanobacteriota</taxon>
        <taxon>Stenosarchaea group</taxon>
        <taxon>Halobacteria</taxon>
        <taxon>Halobacteriales</taxon>
        <taxon>Natrialbaceae</taxon>
        <taxon>Natronococcus</taxon>
    </lineage>
</organism>
<dbReference type="GeneID" id="43302134"/>
<feature type="compositionally biased region" description="Basic and acidic residues" evidence="1">
    <location>
        <begin position="10"/>
        <end position="27"/>
    </location>
</feature>
<evidence type="ECO:0000313" key="4">
    <source>
        <dbReference type="Proteomes" id="UP000010878"/>
    </source>
</evidence>
<dbReference type="Proteomes" id="UP000010878">
    <property type="component" value="Chromosome"/>
</dbReference>
<reference evidence="3 4" key="1">
    <citation type="submission" date="2012-11" db="EMBL/GenBank/DDBJ databases">
        <title>FINISHED of Natronococcus occultus SP4, DSM 3396.</title>
        <authorList>
            <consortium name="DOE Joint Genome Institute"/>
            <person name="Eisen J."/>
            <person name="Huntemann M."/>
            <person name="Wei C.-L."/>
            <person name="Han J."/>
            <person name="Detter J.C."/>
            <person name="Han C."/>
            <person name="Tapia R."/>
            <person name="Chen A."/>
            <person name="Kyrpides N."/>
            <person name="Mavromatis K."/>
            <person name="Markowitz V."/>
            <person name="Szeto E."/>
            <person name="Ivanova N."/>
            <person name="Mikhailova N."/>
            <person name="Ovchinnikova G."/>
            <person name="Pagani I."/>
            <person name="Pati A."/>
            <person name="Goodwin L."/>
            <person name="Nordberg H.P."/>
            <person name="Cantor M.N."/>
            <person name="Hua S.X."/>
            <person name="Woyke T."/>
            <person name="Eisen J."/>
            <person name="Klenk H.-P."/>
            <person name="Klenk H.-P."/>
        </authorList>
    </citation>
    <scope>NUCLEOTIDE SEQUENCE [LARGE SCALE GENOMIC DNA]</scope>
    <source>
        <strain evidence="3 4">SP4</strain>
    </source>
</reference>
<evidence type="ECO:0000259" key="2">
    <source>
        <dbReference type="Pfam" id="PF19099"/>
    </source>
</evidence>
<dbReference type="InterPro" id="IPR043902">
    <property type="entry name" value="DUF5786"/>
</dbReference>
<evidence type="ECO:0000313" key="3">
    <source>
        <dbReference type="EMBL" id="AGB37043.1"/>
    </source>
</evidence>
<protein>
    <recommendedName>
        <fullName evidence="2">DUF5786 domain-containing protein</fullName>
    </recommendedName>
</protein>
<evidence type="ECO:0000256" key="1">
    <source>
        <dbReference type="SAM" id="MobiDB-lite"/>
    </source>
</evidence>
<dbReference type="Pfam" id="PF19099">
    <property type="entry name" value="DUF5786"/>
    <property type="match status" value="1"/>
</dbReference>
<sequence>MGMGNYDQSEYERREQAISEVDSRSEDQPTEYQGKVIFEENVSTEDLLRSLQQMKSEE</sequence>
<dbReference type="EMBL" id="CP003929">
    <property type="protein sequence ID" value="AGB37043.1"/>
    <property type="molecule type" value="Genomic_DNA"/>
</dbReference>
<gene>
    <name evidence="3" type="ORF">Natoc_1208</name>
</gene>
<proteinExistence type="predicted"/>
<feature type="region of interest" description="Disordered" evidence="1">
    <location>
        <begin position="1"/>
        <end position="32"/>
    </location>
</feature>
<dbReference type="OrthoDB" id="166327at2157"/>
<dbReference type="KEGG" id="nou:Natoc_1208"/>
<accession>L0JYV1</accession>